<reference evidence="2" key="1">
    <citation type="submission" date="2025-08" db="UniProtKB">
        <authorList>
            <consortium name="Ensembl"/>
        </authorList>
    </citation>
    <scope>IDENTIFICATION</scope>
</reference>
<keyword evidence="3" id="KW-1185">Reference proteome</keyword>
<sequence>SVVGPLKTETEKLGRKLEGSIRNEKVFKEVSQRLAAHGFERTSDQCRVKVKKLKMQYRKIKDESSRSGNSGSTWKWFDAMDAIYGRRGREGGLGSAAALLESLVEPVGKDFSTINELHLG</sequence>
<name>A0A3B3DAI8_ORYME</name>
<dbReference type="PANTHER" id="PTHR47595:SF1">
    <property type="entry name" value="MYB_SANT-LIKE DNA-BINDING DOMAIN-CONTAINING PROTEIN"/>
    <property type="match status" value="1"/>
</dbReference>
<dbReference type="PANTHER" id="PTHR47595">
    <property type="entry name" value="HEAT SHOCK 70 KDA PROTEIN 14"/>
    <property type="match status" value="1"/>
</dbReference>
<evidence type="ECO:0000313" key="2">
    <source>
        <dbReference type="Ensembl" id="ENSOMEP00000027112.1"/>
    </source>
</evidence>
<dbReference type="AlphaFoldDB" id="A0A3B3DAI8"/>
<dbReference type="Proteomes" id="UP000261560">
    <property type="component" value="Unplaced"/>
</dbReference>
<protein>
    <recommendedName>
        <fullName evidence="1">Myb/SANT-like DNA-binding domain-containing protein</fullName>
    </recommendedName>
</protein>
<dbReference type="Gene3D" id="1.10.10.60">
    <property type="entry name" value="Homeodomain-like"/>
    <property type="match status" value="1"/>
</dbReference>
<dbReference type="Pfam" id="PF13837">
    <property type="entry name" value="Myb_DNA-bind_4"/>
    <property type="match status" value="1"/>
</dbReference>
<dbReference type="STRING" id="30732.ENSOMEP00000027112"/>
<dbReference type="Ensembl" id="ENSOMET00000002802.1">
    <property type="protein sequence ID" value="ENSOMEP00000027112.1"/>
    <property type="gene ID" value="ENSOMEG00000009369.1"/>
</dbReference>
<organism evidence="2 3">
    <name type="scientific">Oryzias melastigma</name>
    <name type="common">Marine medaka</name>
    <dbReference type="NCBI Taxonomy" id="30732"/>
    <lineage>
        <taxon>Eukaryota</taxon>
        <taxon>Metazoa</taxon>
        <taxon>Chordata</taxon>
        <taxon>Craniata</taxon>
        <taxon>Vertebrata</taxon>
        <taxon>Euteleostomi</taxon>
        <taxon>Actinopterygii</taxon>
        <taxon>Neopterygii</taxon>
        <taxon>Teleostei</taxon>
        <taxon>Neoteleostei</taxon>
        <taxon>Acanthomorphata</taxon>
        <taxon>Ovalentaria</taxon>
        <taxon>Atherinomorphae</taxon>
        <taxon>Beloniformes</taxon>
        <taxon>Adrianichthyidae</taxon>
        <taxon>Oryziinae</taxon>
        <taxon>Oryzias</taxon>
    </lineage>
</organism>
<dbReference type="GeneTree" id="ENSGT00940000168331"/>
<dbReference type="PaxDb" id="30732-ENSOMEP00000027112"/>
<dbReference type="InterPro" id="IPR044822">
    <property type="entry name" value="Myb_DNA-bind_4"/>
</dbReference>
<accession>A0A3B3DAI8</accession>
<reference evidence="2" key="2">
    <citation type="submission" date="2025-09" db="UniProtKB">
        <authorList>
            <consortium name="Ensembl"/>
        </authorList>
    </citation>
    <scope>IDENTIFICATION</scope>
</reference>
<evidence type="ECO:0000313" key="3">
    <source>
        <dbReference type="Proteomes" id="UP000261560"/>
    </source>
</evidence>
<evidence type="ECO:0000259" key="1">
    <source>
        <dbReference type="Pfam" id="PF13837"/>
    </source>
</evidence>
<feature type="domain" description="Myb/SANT-like DNA-binding" evidence="1">
    <location>
        <begin position="18"/>
        <end position="83"/>
    </location>
</feature>
<proteinExistence type="predicted"/>